<dbReference type="EMBL" id="BARS01006154">
    <property type="protein sequence ID" value="GAF83838.1"/>
    <property type="molecule type" value="Genomic_DNA"/>
</dbReference>
<dbReference type="SUPFAM" id="SSF55729">
    <property type="entry name" value="Acyl-CoA N-acyltransferases (Nat)"/>
    <property type="match status" value="1"/>
</dbReference>
<comment type="caution">
    <text evidence="2">The sequence shown here is derived from an EMBL/GenBank/DDBJ whole genome shotgun (WGS) entry which is preliminary data.</text>
</comment>
<dbReference type="InterPro" id="IPR016181">
    <property type="entry name" value="Acyl_CoA_acyltransferase"/>
</dbReference>
<dbReference type="InterPro" id="IPR050276">
    <property type="entry name" value="MshD_Acetyltransferase"/>
</dbReference>
<sequence>MTMEFNDFFYYMDGNLIAYLALYTFENDEAEMSALVHPNYRQEGIFKKLLGEALLELRQRHISQCVWVRPHRSVITPEYLAAKNGRYTFSQVEMIAKNEPVAKELPELHLQQATRQDIVTLAEIGAICFNSSFSETHQRFLENMNEKNRLAWIASLPDGKNIGKIHVRYDEDNTAYIHDLCILPAYRGKNYATAMILKTMQMLRENGQQQIFLDVECHNEGALRLYQQCGYVTSAGFDFWRVPTAKM</sequence>
<proteinExistence type="predicted"/>
<dbReference type="PANTHER" id="PTHR43617">
    <property type="entry name" value="L-AMINO ACID N-ACETYLTRANSFERASE"/>
    <property type="match status" value="1"/>
</dbReference>
<gene>
    <name evidence="2" type="ORF">S01H1_12032</name>
</gene>
<dbReference type="Pfam" id="PF00583">
    <property type="entry name" value="Acetyltransf_1"/>
    <property type="match status" value="2"/>
</dbReference>
<accession>X0SRT6</accession>
<dbReference type="CDD" id="cd04301">
    <property type="entry name" value="NAT_SF"/>
    <property type="match status" value="2"/>
</dbReference>
<dbReference type="InterPro" id="IPR000182">
    <property type="entry name" value="GNAT_dom"/>
</dbReference>
<evidence type="ECO:0000259" key="1">
    <source>
        <dbReference type="PROSITE" id="PS51186"/>
    </source>
</evidence>
<protein>
    <recommendedName>
        <fullName evidence="1">N-acetyltransferase domain-containing protein</fullName>
    </recommendedName>
</protein>
<organism evidence="2">
    <name type="scientific">marine sediment metagenome</name>
    <dbReference type="NCBI Taxonomy" id="412755"/>
    <lineage>
        <taxon>unclassified sequences</taxon>
        <taxon>metagenomes</taxon>
        <taxon>ecological metagenomes</taxon>
    </lineage>
</organism>
<name>X0SRT6_9ZZZZ</name>
<feature type="domain" description="N-acetyltransferase" evidence="1">
    <location>
        <begin position="108"/>
        <end position="247"/>
    </location>
</feature>
<dbReference type="GO" id="GO:0016747">
    <property type="term" value="F:acyltransferase activity, transferring groups other than amino-acyl groups"/>
    <property type="evidence" value="ECO:0007669"/>
    <property type="project" value="InterPro"/>
</dbReference>
<evidence type="ECO:0000313" key="2">
    <source>
        <dbReference type="EMBL" id="GAF83838.1"/>
    </source>
</evidence>
<feature type="domain" description="N-acetyltransferase" evidence="1">
    <location>
        <begin position="1"/>
        <end position="106"/>
    </location>
</feature>
<dbReference type="AlphaFoldDB" id="X0SRT6"/>
<reference evidence="2" key="1">
    <citation type="journal article" date="2014" name="Front. Microbiol.">
        <title>High frequency of phylogenetically diverse reductive dehalogenase-homologous genes in deep subseafloor sedimentary metagenomes.</title>
        <authorList>
            <person name="Kawai M."/>
            <person name="Futagami T."/>
            <person name="Toyoda A."/>
            <person name="Takaki Y."/>
            <person name="Nishi S."/>
            <person name="Hori S."/>
            <person name="Arai W."/>
            <person name="Tsubouchi T."/>
            <person name="Morono Y."/>
            <person name="Uchiyama I."/>
            <person name="Ito T."/>
            <person name="Fujiyama A."/>
            <person name="Inagaki F."/>
            <person name="Takami H."/>
        </authorList>
    </citation>
    <scope>NUCLEOTIDE SEQUENCE</scope>
    <source>
        <strain evidence="2">Expedition CK06-06</strain>
    </source>
</reference>
<dbReference type="PROSITE" id="PS51186">
    <property type="entry name" value="GNAT"/>
    <property type="match status" value="2"/>
</dbReference>
<dbReference type="Gene3D" id="3.40.630.30">
    <property type="match status" value="2"/>
</dbReference>